<dbReference type="Pfam" id="PF03527">
    <property type="entry name" value="RHS"/>
    <property type="match status" value="1"/>
</dbReference>
<dbReference type="Gene3D" id="2.180.10.10">
    <property type="entry name" value="RHS repeat-associated core"/>
    <property type="match status" value="1"/>
</dbReference>
<dbReference type="AlphaFoldDB" id="A0A1H2EQS1"/>
<evidence type="ECO:0000313" key="4">
    <source>
        <dbReference type="Proteomes" id="UP000243924"/>
    </source>
</evidence>
<feature type="compositionally biased region" description="Polar residues" evidence="1">
    <location>
        <begin position="202"/>
        <end position="214"/>
    </location>
</feature>
<dbReference type="PANTHER" id="PTHR32305:SF15">
    <property type="entry name" value="PROTEIN RHSA-RELATED"/>
    <property type="match status" value="1"/>
</dbReference>
<organism evidence="3 4">
    <name type="scientific">Halopseudomonas salegens</name>
    <dbReference type="NCBI Taxonomy" id="1434072"/>
    <lineage>
        <taxon>Bacteria</taxon>
        <taxon>Pseudomonadati</taxon>
        <taxon>Pseudomonadota</taxon>
        <taxon>Gammaproteobacteria</taxon>
        <taxon>Pseudomonadales</taxon>
        <taxon>Pseudomonadaceae</taxon>
        <taxon>Halopseudomonas</taxon>
    </lineage>
</organism>
<gene>
    <name evidence="3" type="ORF">SAMN05216210_0958</name>
</gene>
<dbReference type="InterPro" id="IPR001826">
    <property type="entry name" value="RHS"/>
</dbReference>
<dbReference type="InterPro" id="IPR022385">
    <property type="entry name" value="Rhs_assc_core"/>
</dbReference>
<dbReference type="Pfam" id="PF05593">
    <property type="entry name" value="RHS_repeat"/>
    <property type="match status" value="1"/>
</dbReference>
<dbReference type="Proteomes" id="UP000243924">
    <property type="component" value="Chromosome I"/>
</dbReference>
<sequence>MTTTTQTAKHLPATDSAPAQTEAFEWNPDGQLLGAENTTLGIRIERHYNTLGQLSLEAQYLGDHWSWQASHQYDARGRREQSQLGDIPPIDWLSYGPGHLLGISSGPLSIHFARNALHQETQRELYTRDEGDNRQVHKQQRQYDALGRLEHSQLKPSPDSPSALHWERRYQYDSQDQLQQLQDNRHGRIGYQYDDSGRLTGSLHQQSEQSKQTQTYRFDAAGNRLDHGPQAGAKPEDWAATVAANLHNPDFNLLGEGKSQPAPTAACWPDNRILSHEGEQYHYDRIGNLIERLSPDGSRLQLGYDGANRLIRLERTKANGERWTADYGYDPLGRRLCKQVEYTDTSGQTQPTQITCYGWDGGQQSAEARLSQGGEWQMRTTLYEPGSFVPLLRIGQDKTNNDPMLLQVKRQLASAGEPMPEALRQALAEEASEPRYASYHTDHLGTPLALTDEQGQLLWEARPDDWAAIKDEQGKTDQPIRFQGQYEDEESGLYYNRHRYYDPALGRYVNQDPIGLLGGVNFYLYAAASPTNHIDPSGLIIPLAWGAFAFGSATLVAVGNWGRNVFNEPYPGANTLDADWIKMDPEQSVLHRQGDVNLSCGGSNPDKNRKFVSPSGHSEYVIDELDCLVTDTKNQGTYNYFSPYTLYGVPHVVTDVAPYMIFGTSPLDMFTKDRFKTSIDLVIDR</sequence>
<dbReference type="STRING" id="1434072.SAMN05216210_0958"/>
<evidence type="ECO:0000256" key="1">
    <source>
        <dbReference type="SAM" id="MobiDB-lite"/>
    </source>
</evidence>
<dbReference type="NCBIfam" id="TIGR01643">
    <property type="entry name" value="YD_repeat_2x"/>
    <property type="match status" value="1"/>
</dbReference>
<evidence type="ECO:0000313" key="3">
    <source>
        <dbReference type="EMBL" id="SDT97470.1"/>
    </source>
</evidence>
<feature type="region of interest" description="Disordered" evidence="1">
    <location>
        <begin position="188"/>
        <end position="214"/>
    </location>
</feature>
<name>A0A1H2EQS1_9GAMM</name>
<dbReference type="InterPro" id="IPR031325">
    <property type="entry name" value="RHS_repeat"/>
</dbReference>
<dbReference type="InterPro" id="IPR050708">
    <property type="entry name" value="T6SS_VgrG/RHS"/>
</dbReference>
<dbReference type="EMBL" id="LT629787">
    <property type="protein sequence ID" value="SDT97470.1"/>
    <property type="molecule type" value="Genomic_DNA"/>
</dbReference>
<feature type="domain" description="RHS protein conserved region" evidence="2">
    <location>
        <begin position="439"/>
        <end position="472"/>
    </location>
</feature>
<protein>
    <submittedName>
        <fullName evidence="3">RHS repeat-associated core domain-containing protein</fullName>
    </submittedName>
</protein>
<reference evidence="4" key="1">
    <citation type="submission" date="2016-10" db="EMBL/GenBank/DDBJ databases">
        <authorList>
            <person name="Varghese N."/>
            <person name="Submissions S."/>
        </authorList>
    </citation>
    <scope>NUCLEOTIDE SEQUENCE [LARGE SCALE GENOMIC DNA]</scope>
    <source>
        <strain evidence="4">CECT 8338</strain>
    </source>
</reference>
<dbReference type="NCBIfam" id="TIGR03696">
    <property type="entry name" value="Rhs_assc_core"/>
    <property type="match status" value="1"/>
</dbReference>
<dbReference type="PANTHER" id="PTHR32305">
    <property type="match status" value="1"/>
</dbReference>
<evidence type="ECO:0000259" key="2">
    <source>
        <dbReference type="Pfam" id="PF03527"/>
    </source>
</evidence>
<dbReference type="InterPro" id="IPR006530">
    <property type="entry name" value="YD"/>
</dbReference>
<dbReference type="RefSeq" id="WP_092384657.1">
    <property type="nucleotide sequence ID" value="NZ_LT629787.1"/>
</dbReference>
<proteinExistence type="predicted"/>
<dbReference type="OrthoDB" id="9816400at2"/>
<keyword evidence="4" id="KW-1185">Reference proteome</keyword>
<accession>A0A1H2EQS1</accession>